<dbReference type="EMBL" id="CP013251">
    <property type="protein sequence ID" value="AMO55080.1"/>
    <property type="molecule type" value="Genomic_DNA"/>
</dbReference>
<accession>A0A142B8K4</accession>
<evidence type="ECO:0000313" key="2">
    <source>
        <dbReference type="Proteomes" id="UP000071065"/>
    </source>
</evidence>
<protein>
    <submittedName>
        <fullName evidence="1">Uncharacterized protein</fullName>
    </submittedName>
</protein>
<dbReference type="PATRIC" id="fig|570277.3.peg.939"/>
<organism evidence="1 2">
    <name type="scientific">Endozoicomonas montiporae CL-33</name>
    <dbReference type="NCBI Taxonomy" id="570277"/>
    <lineage>
        <taxon>Bacteria</taxon>
        <taxon>Pseudomonadati</taxon>
        <taxon>Pseudomonadota</taxon>
        <taxon>Gammaproteobacteria</taxon>
        <taxon>Oceanospirillales</taxon>
        <taxon>Endozoicomonadaceae</taxon>
        <taxon>Endozoicomonas</taxon>
    </lineage>
</organism>
<gene>
    <name evidence="1" type="ORF">EZMO1_0862</name>
</gene>
<dbReference type="Proteomes" id="UP000071065">
    <property type="component" value="Chromosome"/>
</dbReference>
<dbReference type="AlphaFoldDB" id="A0A142B8K4"/>
<evidence type="ECO:0000313" key="1">
    <source>
        <dbReference type="EMBL" id="AMO55080.1"/>
    </source>
</evidence>
<name>A0A142B8K4_9GAMM</name>
<proteinExistence type="predicted"/>
<dbReference type="KEGG" id="emp:EZMO1_0862"/>
<reference evidence="1 2" key="1">
    <citation type="journal article" date="2016" name="Front. Microbiol.">
        <title>Genomic Insight into the Host-Endosymbiont Relationship of Endozoicomonas montiporae CL-33(T) with its Coral Host.</title>
        <authorList>
            <person name="Ding J.-Y."/>
            <person name="Shiu J.-H."/>
            <person name="Chen W.-M."/>
            <person name="Chiang Y.-R."/>
            <person name="Tang S.-L."/>
        </authorList>
    </citation>
    <scope>NUCLEOTIDE SEQUENCE [LARGE SCALE GENOMIC DNA]</scope>
    <source>
        <strain evidence="1 2">CL-33</strain>
    </source>
</reference>
<sequence>MPFTVKSMTSFTTGDSHSIYRLQEVEFISVKTAHSIRIKLRTKCQRIVSMIQVSNLPSWSSE</sequence>